<accession>A0ABD2A9E9</accession>
<evidence type="ECO:0000313" key="3">
    <source>
        <dbReference type="Proteomes" id="UP001607302"/>
    </source>
</evidence>
<feature type="compositionally biased region" description="Low complexity" evidence="1">
    <location>
        <begin position="145"/>
        <end position="160"/>
    </location>
</feature>
<feature type="compositionally biased region" description="Gly residues" evidence="1">
    <location>
        <begin position="113"/>
        <end position="141"/>
    </location>
</feature>
<proteinExistence type="predicted"/>
<gene>
    <name evidence="2" type="ORF">V1478_012953</name>
</gene>
<evidence type="ECO:0000313" key="2">
    <source>
        <dbReference type="EMBL" id="KAL2717253.1"/>
    </source>
</evidence>
<name>A0ABD2A9E9_VESSQ</name>
<dbReference type="EMBL" id="JAUDFV010000153">
    <property type="protein sequence ID" value="KAL2717253.1"/>
    <property type="molecule type" value="Genomic_DNA"/>
</dbReference>
<feature type="compositionally biased region" description="Basic and acidic residues" evidence="1">
    <location>
        <begin position="98"/>
        <end position="111"/>
    </location>
</feature>
<sequence length="192" mass="19610">MFSELCRETLRKAAVCYSSGRAGSPSPSPPTSPPASPAKEAKTPANTDLGNVRGTGYECRDSSATGRRHTTQPVELRDLREKRPAMPTDFSKRLPGLEARDAGRRQLEECRFAGGGGSGGGGGGSGGWGGGGGGGGGGEIGEYGRPGSRLGRQSGLSSPEPESELDTSEDNSSTSGDEGTTTTGTNFTHCDL</sequence>
<comment type="caution">
    <text evidence="2">The sequence shown here is derived from an EMBL/GenBank/DDBJ whole genome shotgun (WGS) entry which is preliminary data.</text>
</comment>
<feature type="region of interest" description="Disordered" evidence="1">
    <location>
        <begin position="18"/>
        <end position="192"/>
    </location>
</feature>
<reference evidence="2 3" key="1">
    <citation type="journal article" date="2024" name="Ann. Entomol. Soc. Am.">
        <title>Genomic analyses of the southern and eastern yellowjacket wasps (Hymenoptera: Vespidae) reveal evolutionary signatures of social life.</title>
        <authorList>
            <person name="Catto M.A."/>
            <person name="Caine P.B."/>
            <person name="Orr S.E."/>
            <person name="Hunt B.G."/>
            <person name="Goodisman M.A.D."/>
        </authorList>
    </citation>
    <scope>NUCLEOTIDE SEQUENCE [LARGE SCALE GENOMIC DNA]</scope>
    <source>
        <strain evidence="2">233</strain>
        <tissue evidence="2">Head and thorax</tissue>
    </source>
</reference>
<evidence type="ECO:0000256" key="1">
    <source>
        <dbReference type="SAM" id="MobiDB-lite"/>
    </source>
</evidence>
<feature type="compositionally biased region" description="Low complexity" evidence="1">
    <location>
        <begin position="170"/>
        <end position="185"/>
    </location>
</feature>
<organism evidence="2 3">
    <name type="scientific">Vespula squamosa</name>
    <name type="common">Southern yellow jacket</name>
    <name type="synonym">Wasp</name>
    <dbReference type="NCBI Taxonomy" id="30214"/>
    <lineage>
        <taxon>Eukaryota</taxon>
        <taxon>Metazoa</taxon>
        <taxon>Ecdysozoa</taxon>
        <taxon>Arthropoda</taxon>
        <taxon>Hexapoda</taxon>
        <taxon>Insecta</taxon>
        <taxon>Pterygota</taxon>
        <taxon>Neoptera</taxon>
        <taxon>Endopterygota</taxon>
        <taxon>Hymenoptera</taxon>
        <taxon>Apocrita</taxon>
        <taxon>Aculeata</taxon>
        <taxon>Vespoidea</taxon>
        <taxon>Vespidae</taxon>
        <taxon>Vespinae</taxon>
        <taxon>Vespula</taxon>
    </lineage>
</organism>
<protein>
    <submittedName>
        <fullName evidence="2">Uncharacterized protein</fullName>
    </submittedName>
</protein>
<feature type="compositionally biased region" description="Pro residues" evidence="1">
    <location>
        <begin position="26"/>
        <end position="36"/>
    </location>
</feature>
<dbReference type="Proteomes" id="UP001607302">
    <property type="component" value="Unassembled WGS sequence"/>
</dbReference>
<dbReference type="AlphaFoldDB" id="A0ABD2A9E9"/>
<keyword evidence="3" id="KW-1185">Reference proteome</keyword>
<feature type="compositionally biased region" description="Basic and acidic residues" evidence="1">
    <location>
        <begin position="75"/>
        <end position="84"/>
    </location>
</feature>